<proteinExistence type="predicted"/>
<accession>A0A0E9UK32</accession>
<protein>
    <recommendedName>
        <fullName evidence="4">Secreted protein</fullName>
    </recommendedName>
</protein>
<sequence>MATIPHIWSCPTSVLFGLVFCRDTSSFSPAVSSTADSKRRNSMSSNELRTGTERAVWAFLVLMWQ</sequence>
<evidence type="ECO:0008006" key="4">
    <source>
        <dbReference type="Google" id="ProtNLM"/>
    </source>
</evidence>
<dbReference type="AlphaFoldDB" id="A0A0E9UK32"/>
<dbReference type="EMBL" id="GBXM01042420">
    <property type="protein sequence ID" value="JAH66157.1"/>
    <property type="molecule type" value="Transcribed_RNA"/>
</dbReference>
<organism evidence="3">
    <name type="scientific">Anguilla anguilla</name>
    <name type="common">European freshwater eel</name>
    <name type="synonym">Muraena anguilla</name>
    <dbReference type="NCBI Taxonomy" id="7936"/>
    <lineage>
        <taxon>Eukaryota</taxon>
        <taxon>Metazoa</taxon>
        <taxon>Chordata</taxon>
        <taxon>Craniata</taxon>
        <taxon>Vertebrata</taxon>
        <taxon>Euteleostomi</taxon>
        <taxon>Actinopterygii</taxon>
        <taxon>Neopterygii</taxon>
        <taxon>Teleostei</taxon>
        <taxon>Anguilliformes</taxon>
        <taxon>Anguillidae</taxon>
        <taxon>Anguilla</taxon>
    </lineage>
</organism>
<feature type="signal peptide" evidence="2">
    <location>
        <begin position="1"/>
        <end position="26"/>
    </location>
</feature>
<feature type="region of interest" description="Disordered" evidence="1">
    <location>
        <begin position="27"/>
        <end position="47"/>
    </location>
</feature>
<evidence type="ECO:0000313" key="3">
    <source>
        <dbReference type="EMBL" id="JAH66157.1"/>
    </source>
</evidence>
<evidence type="ECO:0000256" key="2">
    <source>
        <dbReference type="SAM" id="SignalP"/>
    </source>
</evidence>
<reference evidence="3" key="2">
    <citation type="journal article" date="2015" name="Fish Shellfish Immunol.">
        <title>Early steps in the European eel (Anguilla anguilla)-Vibrio vulnificus interaction in the gills: Role of the RtxA13 toxin.</title>
        <authorList>
            <person name="Callol A."/>
            <person name="Pajuelo D."/>
            <person name="Ebbesson L."/>
            <person name="Teles M."/>
            <person name="MacKenzie S."/>
            <person name="Amaro C."/>
        </authorList>
    </citation>
    <scope>NUCLEOTIDE SEQUENCE</scope>
</reference>
<keyword evidence="2" id="KW-0732">Signal</keyword>
<evidence type="ECO:0000256" key="1">
    <source>
        <dbReference type="SAM" id="MobiDB-lite"/>
    </source>
</evidence>
<feature type="chain" id="PRO_5002433603" description="Secreted protein" evidence="2">
    <location>
        <begin position="27"/>
        <end position="65"/>
    </location>
</feature>
<reference evidence="3" key="1">
    <citation type="submission" date="2014-11" db="EMBL/GenBank/DDBJ databases">
        <authorList>
            <person name="Amaro Gonzalez C."/>
        </authorList>
    </citation>
    <scope>NUCLEOTIDE SEQUENCE</scope>
</reference>
<name>A0A0E9UK32_ANGAN</name>